<proteinExistence type="predicted"/>
<dbReference type="EMBL" id="CACRSM010000003">
    <property type="protein sequence ID" value="VYT09635.1"/>
    <property type="molecule type" value="Genomic_DNA"/>
</dbReference>
<organism evidence="1">
    <name type="scientific">Schaalia odontolytica</name>
    <dbReference type="NCBI Taxonomy" id="1660"/>
    <lineage>
        <taxon>Bacteria</taxon>
        <taxon>Bacillati</taxon>
        <taxon>Actinomycetota</taxon>
        <taxon>Actinomycetes</taxon>
        <taxon>Actinomycetales</taxon>
        <taxon>Actinomycetaceae</taxon>
        <taxon>Schaalia</taxon>
    </lineage>
</organism>
<dbReference type="AlphaFoldDB" id="A0A6N2TV96"/>
<sequence>MFAADSLFQTLIDNLTNAAKDAYAARRIMGGQAAACVPLARGDLSRIENSALDIATLVKSLRSTLSTYAWSMKKIRDDFRSITSDARKASLTVSTYSHALSS</sequence>
<protein>
    <submittedName>
        <fullName evidence="1">Uncharacterized protein</fullName>
    </submittedName>
</protein>
<gene>
    <name evidence="1" type="ORF">AOLFYP35_01518</name>
</gene>
<reference evidence="1" key="1">
    <citation type="submission" date="2019-11" db="EMBL/GenBank/DDBJ databases">
        <authorList>
            <person name="Feng L."/>
        </authorList>
    </citation>
    <scope>NUCLEOTIDE SEQUENCE</scope>
    <source>
        <strain evidence="1">AodontolyticusLFYP35</strain>
    </source>
</reference>
<name>A0A6N2TV96_9ACTO</name>
<evidence type="ECO:0000313" key="1">
    <source>
        <dbReference type="EMBL" id="VYT09635.1"/>
    </source>
</evidence>
<accession>A0A6N2TV96</accession>